<dbReference type="Proteomes" id="UP000808337">
    <property type="component" value="Unassembled WGS sequence"/>
</dbReference>
<name>A0A9D7SUW8_9BACT</name>
<dbReference type="InterPro" id="IPR011043">
    <property type="entry name" value="Gal_Oxase/kelch_b-propeller"/>
</dbReference>
<dbReference type="Gene3D" id="2.130.10.130">
    <property type="entry name" value="Integrin alpha, N-terminal"/>
    <property type="match status" value="2"/>
</dbReference>
<dbReference type="PANTHER" id="PTHR36220">
    <property type="entry name" value="UNNAMED PRODUCT"/>
    <property type="match status" value="1"/>
</dbReference>
<organism evidence="2 3">
    <name type="scientific">Candidatus Opimibacter skivensis</name>
    <dbReference type="NCBI Taxonomy" id="2982028"/>
    <lineage>
        <taxon>Bacteria</taxon>
        <taxon>Pseudomonadati</taxon>
        <taxon>Bacteroidota</taxon>
        <taxon>Saprospiria</taxon>
        <taxon>Saprospirales</taxon>
        <taxon>Saprospiraceae</taxon>
        <taxon>Candidatus Opimibacter</taxon>
    </lineage>
</organism>
<dbReference type="PANTHER" id="PTHR36220:SF1">
    <property type="entry name" value="GAMMA TUBULIN COMPLEX COMPONENT C-TERMINAL DOMAIN-CONTAINING PROTEIN"/>
    <property type="match status" value="1"/>
</dbReference>
<dbReference type="Pfam" id="PF14312">
    <property type="entry name" value="FG-GAP_2"/>
    <property type="match status" value="6"/>
</dbReference>
<evidence type="ECO:0008006" key="4">
    <source>
        <dbReference type="Google" id="ProtNLM"/>
    </source>
</evidence>
<dbReference type="SUPFAM" id="SSF50965">
    <property type="entry name" value="Galactose oxidase, central domain"/>
    <property type="match status" value="1"/>
</dbReference>
<gene>
    <name evidence="2" type="ORF">IPP15_15385</name>
</gene>
<keyword evidence="1" id="KW-0732">Signal</keyword>
<evidence type="ECO:0000313" key="2">
    <source>
        <dbReference type="EMBL" id="MBK9983730.1"/>
    </source>
</evidence>
<evidence type="ECO:0000313" key="3">
    <source>
        <dbReference type="Proteomes" id="UP000808337"/>
    </source>
</evidence>
<comment type="caution">
    <text evidence="2">The sequence shown here is derived from an EMBL/GenBank/DDBJ whole genome shotgun (WGS) entry which is preliminary data.</text>
</comment>
<sequence length="493" mass="52324">MKCYICLVLLLFSPVLNILIISQNVGVGTITPTEKLDEGNLKADTIKPNAVLFAPNAGVGKILKSDGIGNASWENMMLPPPQNNTGNVGYGVWGDCATNGNISEYNPVVDEEGAGQDISIGDHFGYTTAISGNFAIIGSYGDDAGAGINQGSVSFYQFNGNTWIFVQKVIDEDGEAWAFFGQSISIAGNFAIVGAPQDNGNAGDGQGSSSIYQYNGSTWQLMQKITDADGAAHDNFGSSVSLSGNYAIIGSPDDSGPAGPGQGSVSIYQFDGNAWVLMEKIFDANGASGDFFGHSVSISGNLFVAGSYFDDDVSGQNQGSASIYQFDGSNWIFVQKLLDVTGVANDYFGDVVSISGNYVLVGIPNDDVFGVVNQGSVCIYHYNGSNWIQTQRLYDVNGSMDDYFCSSVSVSDHFAIVGSAYDNIGTQADQGSADIYIRLGTNWERLQFVIDPRGNSNDHLGQDVAIDALTKRFLIGSHGYTSDKGKVIFGKIN</sequence>
<dbReference type="EMBL" id="JADKGY010000025">
    <property type="protein sequence ID" value="MBK9983730.1"/>
    <property type="molecule type" value="Genomic_DNA"/>
</dbReference>
<accession>A0A9D7SUW8</accession>
<dbReference type="AlphaFoldDB" id="A0A9D7SUW8"/>
<reference evidence="2 3" key="1">
    <citation type="submission" date="2020-10" db="EMBL/GenBank/DDBJ databases">
        <title>Connecting structure to function with the recovery of over 1000 high-quality activated sludge metagenome-assembled genomes encoding full-length rRNA genes using long-read sequencing.</title>
        <authorList>
            <person name="Singleton C.M."/>
            <person name="Petriglieri F."/>
            <person name="Kristensen J.M."/>
            <person name="Kirkegaard R.H."/>
            <person name="Michaelsen T.Y."/>
            <person name="Andersen M.H."/>
            <person name="Karst S.M."/>
            <person name="Dueholm M.S."/>
            <person name="Nielsen P.H."/>
            <person name="Albertsen M."/>
        </authorList>
    </citation>
    <scope>NUCLEOTIDE SEQUENCE [LARGE SCALE GENOMIC DNA]</scope>
    <source>
        <strain evidence="2">Ribe_18-Q3-R11-54_MAXAC.273</strain>
    </source>
</reference>
<dbReference type="InterPro" id="IPR028994">
    <property type="entry name" value="Integrin_alpha_N"/>
</dbReference>
<evidence type="ECO:0000256" key="1">
    <source>
        <dbReference type="ARBA" id="ARBA00022729"/>
    </source>
</evidence>
<protein>
    <recommendedName>
        <fullName evidence="4">PKD domain-containing protein</fullName>
    </recommendedName>
</protein>
<dbReference type="InterPro" id="IPR013517">
    <property type="entry name" value="FG-GAP"/>
</dbReference>
<proteinExistence type="predicted"/>